<evidence type="ECO:0000313" key="4">
    <source>
        <dbReference type="Proteomes" id="UP001170379"/>
    </source>
</evidence>
<dbReference type="InterPro" id="IPR038670">
    <property type="entry name" value="HslJ-like_sf"/>
</dbReference>
<dbReference type="InterPro" id="IPR005184">
    <property type="entry name" value="DUF306_Meta_HslJ"/>
</dbReference>
<proteinExistence type="predicted"/>
<dbReference type="RefSeq" id="WP_051266456.1">
    <property type="nucleotide sequence ID" value="NZ_CP028426.1"/>
</dbReference>
<reference evidence="3" key="2">
    <citation type="journal article" date="2022" name="Sci. Rep.">
        <title>In silico prediction of the enzymes involved in the degradation of the herbicide molinate by Gulosibacter molinativorax ON4T.</title>
        <authorList>
            <person name="Lopes A.R."/>
            <person name="Bunin E."/>
            <person name="Viana A.T."/>
            <person name="Froufe H."/>
            <person name="Munoz-Merida A."/>
            <person name="Pinho D."/>
            <person name="Figueiredo J."/>
            <person name="Barroso C."/>
            <person name="Vaz-Moreira I."/>
            <person name="Bellanger X."/>
            <person name="Egas C."/>
            <person name="Nunes O.C."/>
        </authorList>
    </citation>
    <scope>NUCLEOTIDE SEQUENCE</scope>
    <source>
        <strain evidence="3">ON4</strain>
    </source>
</reference>
<evidence type="ECO:0000313" key="3">
    <source>
        <dbReference type="EMBL" id="MDJ1371022.1"/>
    </source>
</evidence>
<organism evidence="3 4">
    <name type="scientific">Gulosibacter molinativorax</name>
    <dbReference type="NCBI Taxonomy" id="256821"/>
    <lineage>
        <taxon>Bacteria</taxon>
        <taxon>Bacillati</taxon>
        <taxon>Actinomycetota</taxon>
        <taxon>Actinomycetes</taxon>
        <taxon>Micrococcales</taxon>
        <taxon>Microbacteriaceae</taxon>
        <taxon>Gulosibacter</taxon>
    </lineage>
</organism>
<keyword evidence="4" id="KW-1185">Reference proteome</keyword>
<feature type="chain" id="PRO_5046155498" evidence="1">
    <location>
        <begin position="38"/>
        <end position="130"/>
    </location>
</feature>
<protein>
    <submittedName>
        <fullName evidence="3">META domain-containing protein</fullName>
    </submittedName>
</protein>
<accession>A0ABT7C8G0</accession>
<dbReference type="Gene3D" id="2.40.128.270">
    <property type="match status" value="1"/>
</dbReference>
<sequence length="130" mass="13886">MSHSPGEKFRRTLAACAAALAAIFVLVSCSGSSTTGAPSPIGFWGSEVTDSPNLSFQENKVSGTDGCNRLSGSWSQDASGRIHFEEVVSTEMYCDWVNTWLSGLDSAIILENRLHVFNAAGVEIGTLERN</sequence>
<name>A0ABT7C8G0_9MICO</name>
<dbReference type="EMBL" id="PXVD01000008">
    <property type="protein sequence ID" value="MDJ1371022.1"/>
    <property type="molecule type" value="Genomic_DNA"/>
</dbReference>
<feature type="domain" description="DUF306" evidence="2">
    <location>
        <begin position="47"/>
        <end position="95"/>
    </location>
</feature>
<dbReference type="Pfam" id="PF03724">
    <property type="entry name" value="META"/>
    <property type="match status" value="1"/>
</dbReference>
<evidence type="ECO:0000259" key="2">
    <source>
        <dbReference type="Pfam" id="PF03724"/>
    </source>
</evidence>
<feature type="signal peptide" evidence="1">
    <location>
        <begin position="1"/>
        <end position="37"/>
    </location>
</feature>
<reference evidence="3" key="1">
    <citation type="submission" date="2018-03" db="EMBL/GenBank/DDBJ databases">
        <authorList>
            <person name="Nunes O.C."/>
            <person name="Lopes A.R."/>
            <person name="Froufe H."/>
            <person name="Munoz-Merida A."/>
            <person name="Barroso C."/>
            <person name="Egas C."/>
        </authorList>
    </citation>
    <scope>NUCLEOTIDE SEQUENCE</scope>
    <source>
        <strain evidence="3">ON4</strain>
    </source>
</reference>
<keyword evidence="1" id="KW-0732">Signal</keyword>
<gene>
    <name evidence="3" type="ORF">C7K25_06540</name>
</gene>
<comment type="caution">
    <text evidence="3">The sequence shown here is derived from an EMBL/GenBank/DDBJ whole genome shotgun (WGS) entry which is preliminary data.</text>
</comment>
<evidence type="ECO:0000256" key="1">
    <source>
        <dbReference type="SAM" id="SignalP"/>
    </source>
</evidence>
<dbReference type="Proteomes" id="UP001170379">
    <property type="component" value="Unassembled WGS sequence"/>
</dbReference>